<keyword evidence="3" id="KW-1185">Reference proteome</keyword>
<dbReference type="Proteomes" id="UP001286313">
    <property type="component" value="Unassembled WGS sequence"/>
</dbReference>
<evidence type="ECO:0000259" key="1">
    <source>
        <dbReference type="Pfam" id="PF16213"/>
    </source>
</evidence>
<dbReference type="Pfam" id="PF16213">
    <property type="entry name" value="DCB"/>
    <property type="match status" value="1"/>
</dbReference>
<dbReference type="InterPro" id="IPR032629">
    <property type="entry name" value="DCB_dom"/>
</dbReference>
<organism evidence="2 3">
    <name type="scientific">Petrolisthes cinctipes</name>
    <name type="common">Flat porcelain crab</name>
    <dbReference type="NCBI Taxonomy" id="88211"/>
    <lineage>
        <taxon>Eukaryota</taxon>
        <taxon>Metazoa</taxon>
        <taxon>Ecdysozoa</taxon>
        <taxon>Arthropoda</taxon>
        <taxon>Crustacea</taxon>
        <taxon>Multicrustacea</taxon>
        <taxon>Malacostraca</taxon>
        <taxon>Eumalacostraca</taxon>
        <taxon>Eucarida</taxon>
        <taxon>Decapoda</taxon>
        <taxon>Pleocyemata</taxon>
        <taxon>Anomura</taxon>
        <taxon>Galatheoidea</taxon>
        <taxon>Porcellanidae</taxon>
        <taxon>Petrolisthes</taxon>
    </lineage>
</organism>
<dbReference type="EMBL" id="JAWQEG010000223">
    <property type="protein sequence ID" value="KAK3893150.1"/>
    <property type="molecule type" value="Genomic_DNA"/>
</dbReference>
<reference evidence="2" key="1">
    <citation type="submission" date="2023-10" db="EMBL/GenBank/DDBJ databases">
        <title>Genome assemblies of two species of porcelain crab, Petrolisthes cinctipes and Petrolisthes manimaculis (Anomura: Porcellanidae).</title>
        <authorList>
            <person name="Angst P."/>
        </authorList>
    </citation>
    <scope>NUCLEOTIDE SEQUENCE</scope>
    <source>
        <strain evidence="2">PB745_01</strain>
        <tissue evidence="2">Gill</tissue>
    </source>
</reference>
<sequence>MPIVKVLMAVMTSEFVSVHGRTLHLLVRTCYNIILTSSSRANQDDTKNSLMQIILIIFTRMECHAANTNNTTFPAPTPSGYTANIPTPIHHSPQTQQFHLPQTQQYPHHNNPYIPSMPICQVPQTQ</sequence>
<protein>
    <recommendedName>
        <fullName evidence="1">Mon2/Sec7/BIG1-like dimerisation and cyclophilin-binding domain-containing protein</fullName>
    </recommendedName>
</protein>
<feature type="domain" description="Mon2/Sec7/BIG1-like dimerisation and cyclophilin-binding" evidence="1">
    <location>
        <begin position="3"/>
        <end position="63"/>
    </location>
</feature>
<accession>A0AAE1GJP4</accession>
<evidence type="ECO:0000313" key="3">
    <source>
        <dbReference type="Proteomes" id="UP001286313"/>
    </source>
</evidence>
<gene>
    <name evidence="2" type="ORF">Pcinc_003020</name>
</gene>
<name>A0AAE1GJP4_PETCI</name>
<proteinExistence type="predicted"/>
<dbReference type="AlphaFoldDB" id="A0AAE1GJP4"/>
<comment type="caution">
    <text evidence="2">The sequence shown here is derived from an EMBL/GenBank/DDBJ whole genome shotgun (WGS) entry which is preliminary data.</text>
</comment>
<evidence type="ECO:0000313" key="2">
    <source>
        <dbReference type="EMBL" id="KAK3893150.1"/>
    </source>
</evidence>